<sequence>MGCIETRHRSERRRTACSSTIMNDEHAVAVVLSQRSVENANRLTMDSLQVACELGFVARKMRSVQGVLIPFGENGLRRHHSHCNDVQLKVSS</sequence>
<comment type="caution">
    <text evidence="1">The sequence shown here is derived from an EMBL/GenBank/DDBJ whole genome shotgun (WGS) entry which is preliminary data.</text>
</comment>
<gene>
    <name evidence="1" type="ORF">Rcae01_05170</name>
</gene>
<evidence type="ECO:0000313" key="2">
    <source>
        <dbReference type="Proteomes" id="UP001416858"/>
    </source>
</evidence>
<name>A0ABP9VX02_9BACT</name>
<protein>
    <submittedName>
        <fullName evidence="1">Uncharacterized protein</fullName>
    </submittedName>
</protein>
<proteinExistence type="predicted"/>
<accession>A0ABP9VX02</accession>
<evidence type="ECO:0000313" key="1">
    <source>
        <dbReference type="EMBL" id="GAA5509670.1"/>
    </source>
</evidence>
<reference evidence="1 2" key="1">
    <citation type="submission" date="2024-02" db="EMBL/GenBank/DDBJ databases">
        <title>Rhodopirellula caenicola NBRC 110016.</title>
        <authorList>
            <person name="Ichikawa N."/>
            <person name="Katano-Makiyama Y."/>
            <person name="Hidaka K."/>
        </authorList>
    </citation>
    <scope>NUCLEOTIDE SEQUENCE [LARGE SCALE GENOMIC DNA]</scope>
    <source>
        <strain evidence="1 2">NBRC 110016</strain>
    </source>
</reference>
<dbReference type="EMBL" id="BAABRO010000015">
    <property type="protein sequence ID" value="GAA5509670.1"/>
    <property type="molecule type" value="Genomic_DNA"/>
</dbReference>
<organism evidence="1 2">
    <name type="scientific">Novipirellula caenicola</name>
    <dbReference type="NCBI Taxonomy" id="1536901"/>
    <lineage>
        <taxon>Bacteria</taxon>
        <taxon>Pseudomonadati</taxon>
        <taxon>Planctomycetota</taxon>
        <taxon>Planctomycetia</taxon>
        <taxon>Pirellulales</taxon>
        <taxon>Pirellulaceae</taxon>
        <taxon>Novipirellula</taxon>
    </lineage>
</organism>
<dbReference type="Proteomes" id="UP001416858">
    <property type="component" value="Unassembled WGS sequence"/>
</dbReference>
<keyword evidence="2" id="KW-1185">Reference proteome</keyword>